<dbReference type="AlphaFoldDB" id="D8IUE8"/>
<proteinExistence type="predicted"/>
<protein>
    <recommendedName>
        <fullName evidence="1">Glycosyl transferase family 1 domain-containing protein</fullName>
    </recommendedName>
</protein>
<keyword evidence="3" id="KW-1185">Reference proteome</keyword>
<dbReference type="Proteomes" id="UP000000329">
    <property type="component" value="Chromosome"/>
</dbReference>
<accession>D8IUE8</accession>
<dbReference type="eggNOG" id="COG0438">
    <property type="taxonomic scope" value="Bacteria"/>
</dbReference>
<reference evidence="2 3" key="1">
    <citation type="submission" date="2010-04" db="EMBL/GenBank/DDBJ databases">
        <title>The genome of Herbaspirillum seropedicae SmR1, an endophytic, nitrogen-fixing, plant-growth promoting beta-Proteobacteria.</title>
        <authorList>
            <person name="Pedrosa F.O."/>
            <person name="Monteiro R.A."/>
            <person name="Wassem R."/>
            <person name="Cruz L.M."/>
            <person name="Ayub R.A."/>
            <person name="Colauto N.B."/>
            <person name="Fernandez M.A."/>
            <person name="Fungaro M.H.P."/>
            <person name="Grisard E.C."/>
            <person name="Hungria M."/>
            <person name="Madeira H.M.F."/>
            <person name="Nodari R.O."/>
            <person name="Osaku C.A."/>
            <person name="Petzl-Erler M.L."/>
            <person name="Terenzi H."/>
            <person name="Vieira L.G.E."/>
            <person name="Almeida M.I.M."/>
            <person name="Alves L.R."/>
            <person name="Arantes O.M.N."/>
            <person name="Balsanelli E."/>
            <person name="Barcellos F.G."/>
            <person name="Baura V.A."/>
            <person name="Binde D.R."/>
            <person name="Campo R.J."/>
            <person name="Chubatsu L.S."/>
            <person name="Chueire L.M.O."/>
            <person name="Ciferri R.R."/>
            <person name="Correa L.C."/>
            <person name="da Conceicao Silva J.L."/>
            <person name="Dabul A.N.G."/>
            <person name="Dambros B.P."/>
            <person name="Faoro H."/>
            <person name="Favetti A."/>
            <person name="Friedermann G."/>
            <person name="Furlaneto M.C."/>
            <person name="Gasques L.S."/>
            <person name="Gimenes C.C.T."/>
            <person name="Gioppo N.M.R."/>
            <person name="Glienke-Blanco C."/>
            <person name="Godoy L.P."/>
            <person name="Guerra M.P."/>
            <person name="Karp S."/>
            <person name="Kava-Cordeiro V."/>
            <person name="Margarido V.P."/>
            <person name="Mathioni S.M."/>
            <person name="Menck-Soares M.A."/>
            <person name="Murace N.K."/>
            <person name="Nicolas M.F."/>
            <person name="Oliveira C.E.C."/>
            <person name="Pagnan N.A.B."/>
            <person name="Pamphile J.A."/>
            <person name="Patussi E.V."/>
            <person name="Pereira L.F.P."/>
            <person name="Pereira-Ferrari L."/>
            <person name="Pinto F.G.S."/>
            <person name="Precoma C."/>
            <person name="Prioli A.J."/>
            <person name="Prioli S.M.A.P."/>
            <person name="Raittz R.T."/>
            <person name="Ramos H.J.O."/>
            <person name="Ribeiro E.M.S.F."/>
            <person name="Rigo L.U."/>
            <person name="Rocha C.L.M.S.C."/>
            <person name="Rocha S.N."/>
            <person name="Santos K."/>
            <person name="Satori D."/>
            <person name="Silva A.G."/>
            <person name="Simao R.C.G."/>
            <person name="Soares M.A.M."/>
            <person name="Souza E.M."/>
            <person name="Steffens M.B.R."/>
            <person name="Steindel M."/>
            <person name="Tadra-Sfeir M.Z."/>
            <person name="Takahashi E.K."/>
            <person name="Torres R.A."/>
            <person name="Valle J.S."/>
            <person name="Vernal J.I."/>
            <person name="Vilas-Boas L.A."/>
            <person name="Watanabe M.A.E."/>
            <person name="Weiss V.A."/>
            <person name="Yates M.A."/>
            <person name="Souza E.M."/>
        </authorList>
    </citation>
    <scope>NUCLEOTIDE SEQUENCE [LARGE SCALE GENOMIC DNA]</scope>
    <source>
        <strain evidence="2 3">SmR1</strain>
    </source>
</reference>
<dbReference type="EMBL" id="CP002039">
    <property type="protein sequence ID" value="ADJ65680.1"/>
    <property type="molecule type" value="Genomic_DNA"/>
</dbReference>
<dbReference type="Gene3D" id="3.40.50.2000">
    <property type="entry name" value="Glycogen Phosphorylase B"/>
    <property type="match status" value="1"/>
</dbReference>
<organism evidence="2 3">
    <name type="scientific">Herbaspirillum seropedicae (strain SmR1)</name>
    <dbReference type="NCBI Taxonomy" id="757424"/>
    <lineage>
        <taxon>Bacteria</taxon>
        <taxon>Pseudomonadati</taxon>
        <taxon>Pseudomonadota</taxon>
        <taxon>Betaproteobacteria</taxon>
        <taxon>Burkholderiales</taxon>
        <taxon>Oxalobacteraceae</taxon>
        <taxon>Herbaspirillum</taxon>
    </lineage>
</organism>
<name>D8IUE8_HERSS</name>
<dbReference type="GO" id="GO:0016757">
    <property type="term" value="F:glycosyltransferase activity"/>
    <property type="evidence" value="ECO:0007669"/>
    <property type="project" value="InterPro"/>
</dbReference>
<dbReference type="KEGG" id="hse:Hsero_4211"/>
<dbReference type="Pfam" id="PF00534">
    <property type="entry name" value="Glycos_transf_1"/>
    <property type="match status" value="1"/>
</dbReference>
<gene>
    <name evidence="2" type="ordered locus">Hsero_4211</name>
</gene>
<dbReference type="SUPFAM" id="SSF53756">
    <property type="entry name" value="UDP-Glycosyltransferase/glycogen phosphorylase"/>
    <property type="match status" value="1"/>
</dbReference>
<dbReference type="HOGENOM" id="CLU_684714_0_0_4"/>
<dbReference type="STRING" id="757424.Hsero_4211"/>
<dbReference type="InterPro" id="IPR001296">
    <property type="entry name" value="Glyco_trans_1"/>
</dbReference>
<feature type="domain" description="Glycosyl transferase family 1" evidence="1">
    <location>
        <begin position="230"/>
        <end position="329"/>
    </location>
</feature>
<evidence type="ECO:0000313" key="3">
    <source>
        <dbReference type="Proteomes" id="UP000000329"/>
    </source>
</evidence>
<sequence>MADDGIGALAHFSPESDTWDLSRWAARIRQLDAPNRFISAIGSEFPWNLMFWAKHMLSVARGNPHPKLTRPLSASRLDRTLRPYDRLVGSGIAPALLMSAGRRLDVFYPYSSGVEWVGDPDVTALMKGQDRLKRAGALRVRDKQIAGIRASRHVVSSDIGYTAQVFAEMGISPLLMQLPMLYKEASPATYPPQLSALLDQLSHYDLRFISHARHRWCNTGDFQDDEWEFRYSKHNNWIIHAFAQFQRQRPHVRSVLVLLDYGTDATNSRLLCQELGISESVLWIERMPRMQLLEVINACDVGIGEFYSMPRMIWGGTALEIMACAKPLVQGFVFDDGEFQSLYGSAPPPMCAVRTQEDLTRWLLQLGDSPLLRSRLGEEGLRWFDSYNGRGLARQWLDLIAA</sequence>
<evidence type="ECO:0000259" key="1">
    <source>
        <dbReference type="Pfam" id="PF00534"/>
    </source>
</evidence>
<evidence type="ECO:0000313" key="2">
    <source>
        <dbReference type="EMBL" id="ADJ65680.1"/>
    </source>
</evidence>